<protein>
    <submittedName>
        <fullName evidence="2">Calx-beta domain-containing protein</fullName>
    </submittedName>
</protein>
<dbReference type="EMBL" id="LT629745">
    <property type="protein sequence ID" value="SDS05432.1"/>
    <property type="molecule type" value="Genomic_DNA"/>
</dbReference>
<reference evidence="2 3" key="1">
    <citation type="submission" date="2016-10" db="EMBL/GenBank/DDBJ databases">
        <authorList>
            <person name="Varghese N."/>
            <person name="Submissions S."/>
        </authorList>
    </citation>
    <scope>NUCLEOTIDE SEQUENCE [LARGE SCALE GENOMIC DNA]</scope>
    <source>
        <strain evidence="2 3">Mar_2010_102</strain>
    </source>
</reference>
<evidence type="ECO:0000256" key="1">
    <source>
        <dbReference type="SAM" id="SignalP"/>
    </source>
</evidence>
<keyword evidence="3" id="KW-1185">Reference proteome</keyword>
<dbReference type="PROSITE" id="PS51257">
    <property type="entry name" value="PROKAR_LIPOPROTEIN"/>
    <property type="match status" value="1"/>
</dbReference>
<feature type="chain" id="PRO_5009256170" evidence="1">
    <location>
        <begin position="21"/>
        <end position="412"/>
    </location>
</feature>
<gene>
    <name evidence="2" type="ORF">SAMN04488552_1956</name>
</gene>
<dbReference type="STRING" id="1250231.SAMN04488552_1956"/>
<evidence type="ECO:0000313" key="2">
    <source>
        <dbReference type="EMBL" id="SDS05432.1"/>
    </source>
</evidence>
<dbReference type="RefSeq" id="WP_089662286.1">
    <property type="nucleotide sequence ID" value="NZ_LT629745.1"/>
</dbReference>
<evidence type="ECO:0000313" key="3">
    <source>
        <dbReference type="Proteomes" id="UP000198858"/>
    </source>
</evidence>
<dbReference type="Gene3D" id="2.60.40.2030">
    <property type="match status" value="1"/>
</dbReference>
<dbReference type="AlphaFoldDB" id="A0A1H1P2L7"/>
<dbReference type="InterPro" id="IPR038081">
    <property type="entry name" value="CalX-like_sf"/>
</dbReference>
<dbReference type="Proteomes" id="UP000198858">
    <property type="component" value="Chromosome I"/>
</dbReference>
<accession>A0A1H1P2L7</accession>
<sequence>MKNRILNIGLAILAMIFVVACSEDDDFTGDSTMQASAPNLTVDLDFSNTVTLVEDGSSYNFTVSISEPQIADVVVYLSQTGGDATEGDDFTFPHTVTIPKGSTSASGTITILSDDLKEENESVEITIGTGMEANVSAVNSETVSFNIGNLEEGDLMVNLEWMSASIATDNTGAELDATDLADLRLLLTDVPYDNTVIEADGAGFESLTVSDTLADGEYYLVADFYSAMDEVVRDLNLTLTFDQIGVINHDTYTFASALNTGNSCEGIYYILAKVTKSGDNYTIEEVGEPSPIKASTFIGTSTVVADEWADYAPGEEIEILEGSNENEFFISAAANPYIANADTAYLVATVDPLTGNVTVASNEAFDYGQGDEGSVTGSGTVNACTGEIDLVLDYDLGGLGSYPGYGLTLQAE</sequence>
<feature type="signal peptide" evidence="1">
    <location>
        <begin position="1"/>
        <end position="20"/>
    </location>
</feature>
<proteinExistence type="predicted"/>
<keyword evidence="1" id="KW-0732">Signal</keyword>
<organism evidence="2 3">
    <name type="scientific">Christiangramia echinicola</name>
    <dbReference type="NCBI Taxonomy" id="279359"/>
    <lineage>
        <taxon>Bacteria</taxon>
        <taxon>Pseudomonadati</taxon>
        <taxon>Bacteroidota</taxon>
        <taxon>Flavobacteriia</taxon>
        <taxon>Flavobacteriales</taxon>
        <taxon>Flavobacteriaceae</taxon>
        <taxon>Christiangramia</taxon>
    </lineage>
</organism>
<name>A0A1H1P2L7_9FLAO</name>
<dbReference type="SUPFAM" id="SSF141072">
    <property type="entry name" value="CalX-like"/>
    <property type="match status" value="1"/>
</dbReference>